<proteinExistence type="predicted"/>
<dbReference type="InterPro" id="IPR052718">
    <property type="entry name" value="NmrA-type_oxidoreductase"/>
</dbReference>
<reference evidence="3 4" key="1">
    <citation type="submission" date="2017-12" db="EMBL/GenBank/DDBJ databases">
        <title>Sequencing the genomes of 1000 Actinobacteria strains.</title>
        <authorList>
            <person name="Klenk H.-P."/>
        </authorList>
    </citation>
    <scope>NUCLEOTIDE SEQUENCE [LARGE SCALE GENOMIC DNA]</scope>
    <source>
        <strain evidence="3 4">DSM 45165</strain>
    </source>
</reference>
<dbReference type="EMBL" id="JACJHR010000004">
    <property type="protein sequence ID" value="MBB2498402.1"/>
    <property type="molecule type" value="Genomic_DNA"/>
</dbReference>
<accession>A0A2N3WNJ8</accession>
<dbReference type="AlphaFoldDB" id="A0A2N3WNJ8"/>
<protein>
    <submittedName>
        <fullName evidence="2">SDR family oxidoreductase</fullName>
    </submittedName>
    <submittedName>
        <fullName evidence="3">Uncharacterized protein YbjT (DUF2867 family)</fullName>
    </submittedName>
</protein>
<dbReference type="Proteomes" id="UP000233750">
    <property type="component" value="Unassembled WGS sequence"/>
</dbReference>
<sequence>MINRPSLPRTGTARLRSTSPIAVTGATGQLGGRVARRLEAADCAQRLIVRDASRAPVLRNAEVAVAEYADRPAVTEALSGVDTVLMVSGHEDPARVAAHTTFVDAAAEAGVAHLVYISFYGANPSATFTLARDHAATEQHIRASGLAYTFLRDNLYADFLPMLAGPDGVIRGPAGGGRVAAVTQDDIADAATAVLRNPGPHAGNTYSLTGPQALGLSEIAELITRITGRETRYQRETLDQAKASRAAYNAPAWQREAWISTYTAIAAGELAQVTTDVATLTGHPPTSLEHLLLTGQHRK</sequence>
<gene>
    <name evidence="3" type="ORF">ATK30_6367</name>
    <name evidence="2" type="ORF">H5411_04525</name>
</gene>
<dbReference type="CDD" id="cd05269">
    <property type="entry name" value="TMR_SDR_a"/>
    <property type="match status" value="1"/>
</dbReference>
<comment type="caution">
    <text evidence="3">The sequence shown here is derived from an EMBL/GenBank/DDBJ whole genome shotgun (WGS) entry which is preliminary data.</text>
</comment>
<keyword evidence="4" id="KW-1185">Reference proteome</keyword>
<dbReference type="SUPFAM" id="SSF51735">
    <property type="entry name" value="NAD(P)-binding Rossmann-fold domains"/>
    <property type="match status" value="1"/>
</dbReference>
<dbReference type="Gene3D" id="3.40.50.720">
    <property type="entry name" value="NAD(P)-binding Rossmann-like Domain"/>
    <property type="match status" value="1"/>
</dbReference>
<name>A0A2N3WNJ8_9PSEU</name>
<dbReference type="InterPro" id="IPR036291">
    <property type="entry name" value="NAD(P)-bd_dom_sf"/>
</dbReference>
<evidence type="ECO:0000313" key="5">
    <source>
        <dbReference type="Proteomes" id="UP000550260"/>
    </source>
</evidence>
<dbReference type="PANTHER" id="PTHR47129">
    <property type="entry name" value="QUINONE OXIDOREDUCTASE 2"/>
    <property type="match status" value="1"/>
</dbReference>
<dbReference type="RefSeq" id="WP_101438554.1">
    <property type="nucleotide sequence ID" value="NZ_JACJHR010000004.1"/>
</dbReference>
<dbReference type="PANTHER" id="PTHR47129:SF1">
    <property type="entry name" value="NMRA-LIKE DOMAIN-CONTAINING PROTEIN"/>
    <property type="match status" value="1"/>
</dbReference>
<dbReference type="OrthoDB" id="3243290at2"/>
<dbReference type="Gene3D" id="3.90.25.10">
    <property type="entry name" value="UDP-galactose 4-epimerase, domain 1"/>
    <property type="match status" value="1"/>
</dbReference>
<reference evidence="2 5" key="2">
    <citation type="submission" date="2020-08" db="EMBL/GenBank/DDBJ databases">
        <title>Amycolatopsis echigonensis JCM 21831.</title>
        <authorList>
            <person name="Tedsree N."/>
            <person name="Kuncharoen N."/>
            <person name="Likhitwitayawuid K."/>
            <person name="Tanasupawat S."/>
        </authorList>
    </citation>
    <scope>NUCLEOTIDE SEQUENCE [LARGE SCALE GENOMIC DNA]</scope>
    <source>
        <strain evidence="2 5">JCM 21831</strain>
    </source>
</reference>
<organism evidence="3 4">
    <name type="scientific">Amycolatopsis echigonensis</name>
    <dbReference type="NCBI Taxonomy" id="2576905"/>
    <lineage>
        <taxon>Bacteria</taxon>
        <taxon>Bacillati</taxon>
        <taxon>Actinomycetota</taxon>
        <taxon>Actinomycetes</taxon>
        <taxon>Pseudonocardiales</taxon>
        <taxon>Pseudonocardiaceae</taxon>
        <taxon>Amycolatopsis</taxon>
    </lineage>
</organism>
<accession>A0A8E1VU94</accession>
<evidence type="ECO:0000313" key="4">
    <source>
        <dbReference type="Proteomes" id="UP000233750"/>
    </source>
</evidence>
<dbReference type="EMBL" id="PJMY01000003">
    <property type="protein sequence ID" value="PKV95447.1"/>
    <property type="molecule type" value="Genomic_DNA"/>
</dbReference>
<evidence type="ECO:0000313" key="3">
    <source>
        <dbReference type="EMBL" id="PKV95447.1"/>
    </source>
</evidence>
<feature type="domain" description="NAD(P)-binding" evidence="1">
    <location>
        <begin position="25"/>
        <end position="198"/>
    </location>
</feature>
<evidence type="ECO:0000313" key="2">
    <source>
        <dbReference type="EMBL" id="MBB2498402.1"/>
    </source>
</evidence>
<dbReference type="Proteomes" id="UP000550260">
    <property type="component" value="Unassembled WGS sequence"/>
</dbReference>
<evidence type="ECO:0000259" key="1">
    <source>
        <dbReference type="Pfam" id="PF13460"/>
    </source>
</evidence>
<dbReference type="Pfam" id="PF13460">
    <property type="entry name" value="NAD_binding_10"/>
    <property type="match status" value="1"/>
</dbReference>
<dbReference type="InterPro" id="IPR016040">
    <property type="entry name" value="NAD(P)-bd_dom"/>
</dbReference>